<keyword evidence="7 8" id="KW-0544">Nucleosome core</keyword>
<name>A0A9W4RX38_9PEZI</name>
<evidence type="ECO:0000256" key="5">
    <source>
        <dbReference type="ARBA" id="ARBA00023125"/>
    </source>
</evidence>
<dbReference type="GO" id="GO:0005634">
    <property type="term" value="C:nucleus"/>
    <property type="evidence" value="ECO:0007669"/>
    <property type="project" value="UniProtKB-SubCell"/>
</dbReference>
<dbReference type="SMART" id="SM00417">
    <property type="entry name" value="H4"/>
    <property type="match status" value="1"/>
</dbReference>
<keyword evidence="4 8" id="KW-0158">Chromosome</keyword>
<dbReference type="GO" id="GO:0046982">
    <property type="term" value="F:protein heterodimerization activity"/>
    <property type="evidence" value="ECO:0007669"/>
    <property type="project" value="InterPro"/>
</dbReference>
<accession>A0A9W4RX38</accession>
<evidence type="ECO:0000256" key="2">
    <source>
        <dbReference type="ARBA" id="ARBA00004286"/>
    </source>
</evidence>
<gene>
    <name evidence="9" type="ORF">CGXH109_LOCUS86558</name>
</gene>
<evidence type="ECO:0000256" key="4">
    <source>
        <dbReference type="ARBA" id="ARBA00022454"/>
    </source>
</evidence>
<dbReference type="SUPFAM" id="SSF47113">
    <property type="entry name" value="Histone-fold"/>
    <property type="match status" value="1"/>
</dbReference>
<dbReference type="PANTHER" id="PTHR10484">
    <property type="entry name" value="HISTONE H4"/>
    <property type="match status" value="1"/>
</dbReference>
<comment type="similarity">
    <text evidence="3 8">Belongs to the histone H4 family.</text>
</comment>
<sequence>MPRPSVIKAGIRPLGGAKRPRKVLVNNIRRITQSDIRRLARRGGVHRISSGIYEDVRAALKSFTEIIIRDAVHYCNYGKRRTITALDVIYALKRHGRSLYGYG</sequence>
<keyword evidence="10" id="KW-1185">Reference proteome</keyword>
<evidence type="ECO:0000313" key="9">
    <source>
        <dbReference type="EMBL" id="CAI0649517.1"/>
    </source>
</evidence>
<comment type="function">
    <text evidence="8">Core component of nucleosome. Nucleosomes wrap and compact DNA into chromatin, limiting DNA accessibility to the cellular machineries which require DNA as a template. Histones thereby play a central role in transcription regulation, DNA repair, DNA replication and chromosomal stability. DNA accessibility is regulated via a complex set of post-translational modifications of histones, also called histone code, and nucleosome remodeling.</text>
</comment>
<comment type="subcellular location">
    <subcellularLocation>
        <location evidence="2">Chromosome</location>
    </subcellularLocation>
    <subcellularLocation>
        <location evidence="1">Nucleus</location>
    </subcellularLocation>
</comment>
<evidence type="ECO:0000256" key="6">
    <source>
        <dbReference type="ARBA" id="ARBA00023242"/>
    </source>
</evidence>
<keyword evidence="5 8" id="KW-0238">DNA-binding</keyword>
<proteinExistence type="inferred from homology"/>
<dbReference type="GO" id="GO:0030527">
    <property type="term" value="F:structural constituent of chromatin"/>
    <property type="evidence" value="ECO:0007669"/>
    <property type="project" value="InterPro"/>
</dbReference>
<keyword evidence="6 8" id="KW-0539">Nucleus</keyword>
<reference evidence="9" key="1">
    <citation type="submission" date="2022-08" db="EMBL/GenBank/DDBJ databases">
        <authorList>
            <person name="Giroux E."/>
            <person name="Giroux E."/>
        </authorList>
    </citation>
    <scope>NUCLEOTIDE SEQUENCE</scope>
    <source>
        <strain evidence="9">H1091258</strain>
    </source>
</reference>
<dbReference type="InterPro" id="IPR009072">
    <property type="entry name" value="Histone-fold"/>
</dbReference>
<dbReference type="Gene3D" id="1.10.20.10">
    <property type="entry name" value="Histone, subunit A"/>
    <property type="match status" value="1"/>
</dbReference>
<comment type="caution">
    <text evidence="9">The sequence shown here is derived from an EMBL/GenBank/DDBJ whole genome shotgun (WGS) entry which is preliminary data.</text>
</comment>
<evidence type="ECO:0000256" key="7">
    <source>
        <dbReference type="ARBA" id="ARBA00023269"/>
    </source>
</evidence>
<dbReference type="Proteomes" id="UP001152533">
    <property type="component" value="Unassembled WGS sequence"/>
</dbReference>
<dbReference type="InterPro" id="IPR001951">
    <property type="entry name" value="Histone_H4"/>
</dbReference>
<dbReference type="EMBL" id="CAMGZC010000710">
    <property type="protein sequence ID" value="CAI0649517.1"/>
    <property type="molecule type" value="Genomic_DNA"/>
</dbReference>
<organism evidence="9 10">
    <name type="scientific">Colletotrichum noveboracense</name>
    <dbReference type="NCBI Taxonomy" id="2664923"/>
    <lineage>
        <taxon>Eukaryota</taxon>
        <taxon>Fungi</taxon>
        <taxon>Dikarya</taxon>
        <taxon>Ascomycota</taxon>
        <taxon>Pezizomycotina</taxon>
        <taxon>Sordariomycetes</taxon>
        <taxon>Hypocreomycetidae</taxon>
        <taxon>Glomerellales</taxon>
        <taxon>Glomerellaceae</taxon>
        <taxon>Colletotrichum</taxon>
        <taxon>Colletotrichum gloeosporioides species complex</taxon>
    </lineage>
</organism>
<feature type="non-terminal residue" evidence="9">
    <location>
        <position position="1"/>
    </location>
</feature>
<dbReference type="AlphaFoldDB" id="A0A9W4RX38"/>
<protein>
    <recommendedName>
        <fullName evidence="8">Histone H4</fullName>
    </recommendedName>
</protein>
<dbReference type="GO" id="GO:0000786">
    <property type="term" value="C:nucleosome"/>
    <property type="evidence" value="ECO:0007669"/>
    <property type="project" value="UniProtKB-KW"/>
</dbReference>
<evidence type="ECO:0000313" key="10">
    <source>
        <dbReference type="Proteomes" id="UP001152533"/>
    </source>
</evidence>
<comment type="subunit">
    <text evidence="8">The nucleosome is a histone octamer containing two molecules each of H2A, H2B, H3 and H4 assembled in one H3-H4 heterotetramer and two H2A-H2B heterodimers. The octamer wraps approximately 147 bp of DNA.</text>
</comment>
<dbReference type="CDD" id="cd22912">
    <property type="entry name" value="HFD_H4"/>
    <property type="match status" value="1"/>
</dbReference>
<evidence type="ECO:0000256" key="8">
    <source>
        <dbReference type="RuleBase" id="RU000528"/>
    </source>
</evidence>
<dbReference type="GO" id="GO:0003677">
    <property type="term" value="F:DNA binding"/>
    <property type="evidence" value="ECO:0007669"/>
    <property type="project" value="UniProtKB-KW"/>
</dbReference>
<dbReference type="PRINTS" id="PR00623">
    <property type="entry name" value="HISTONEH4"/>
</dbReference>
<evidence type="ECO:0000256" key="1">
    <source>
        <dbReference type="ARBA" id="ARBA00004123"/>
    </source>
</evidence>
<evidence type="ECO:0000256" key="3">
    <source>
        <dbReference type="ARBA" id="ARBA00006564"/>
    </source>
</evidence>